<protein>
    <submittedName>
        <fullName evidence="2">Uncharacterized protein</fullName>
    </submittedName>
</protein>
<reference evidence="2" key="2">
    <citation type="submission" date="2020-05" db="UniProtKB">
        <authorList>
            <consortium name="EnsemblMetazoa"/>
        </authorList>
    </citation>
    <scope>IDENTIFICATION</scope>
    <source>
        <strain evidence="2">FAR1</strain>
    </source>
</reference>
<accession>A0A182Q968</accession>
<dbReference type="EMBL" id="AXCN02000532">
    <property type="status" value="NOT_ANNOTATED_CDS"/>
    <property type="molecule type" value="Genomic_DNA"/>
</dbReference>
<organism evidence="2 3">
    <name type="scientific">Anopheles farauti</name>
    <dbReference type="NCBI Taxonomy" id="69004"/>
    <lineage>
        <taxon>Eukaryota</taxon>
        <taxon>Metazoa</taxon>
        <taxon>Ecdysozoa</taxon>
        <taxon>Arthropoda</taxon>
        <taxon>Hexapoda</taxon>
        <taxon>Insecta</taxon>
        <taxon>Pterygota</taxon>
        <taxon>Neoptera</taxon>
        <taxon>Endopterygota</taxon>
        <taxon>Diptera</taxon>
        <taxon>Nematocera</taxon>
        <taxon>Culicoidea</taxon>
        <taxon>Culicidae</taxon>
        <taxon>Anophelinae</taxon>
        <taxon>Anopheles</taxon>
    </lineage>
</organism>
<proteinExistence type="predicted"/>
<evidence type="ECO:0000256" key="1">
    <source>
        <dbReference type="SAM" id="MobiDB-lite"/>
    </source>
</evidence>
<sequence length="317" mass="34881">MRNSTPTDFSPGVPPSSVSMLIVCMGLLKLAVLDIAATWPGLPLSPISIALPSDSALDSSDEARIFRRSFFRLSSRRLGLEGGHRLVELNVPLVDVLMLVVVVDAGQITYRDRSRYDRIRARIDGRQRMEASLRYRRQWSGRKLGELRQRTTSAGARVAAVCGRLGGRNHIGGTVRGTVRTLRTLLLLLLLLLLVSHEGSSSAENDVNDGRLCWVVSSAVLALIIEVMLRVACRCCRAASSHFRPLEHSFITFPNPAVTAFNSLRKITKLQSVSASVGTYAPTEYVRRSKMPPKGITRRGHPSASSQQEAEVPKEKN</sequence>
<dbReference type="VEuPathDB" id="VectorBase:AFAF005544"/>
<feature type="compositionally biased region" description="Basic residues" evidence="1">
    <location>
        <begin position="288"/>
        <end position="301"/>
    </location>
</feature>
<reference evidence="3" key="1">
    <citation type="submission" date="2014-01" db="EMBL/GenBank/DDBJ databases">
        <title>The Genome Sequence of Anopheles farauti FAR1 (V2).</title>
        <authorList>
            <consortium name="The Broad Institute Genomics Platform"/>
            <person name="Neafsey D.E."/>
            <person name="Besansky N."/>
            <person name="Howell P."/>
            <person name="Walton C."/>
            <person name="Young S.K."/>
            <person name="Zeng Q."/>
            <person name="Gargeya S."/>
            <person name="Fitzgerald M."/>
            <person name="Haas B."/>
            <person name="Abouelleil A."/>
            <person name="Allen A.W."/>
            <person name="Alvarado L."/>
            <person name="Arachchi H.M."/>
            <person name="Berlin A.M."/>
            <person name="Chapman S.B."/>
            <person name="Gainer-Dewar J."/>
            <person name="Goldberg J."/>
            <person name="Griggs A."/>
            <person name="Gujja S."/>
            <person name="Hansen M."/>
            <person name="Howarth C."/>
            <person name="Imamovic A."/>
            <person name="Ireland A."/>
            <person name="Larimer J."/>
            <person name="McCowan C."/>
            <person name="Murphy C."/>
            <person name="Pearson M."/>
            <person name="Poon T.W."/>
            <person name="Priest M."/>
            <person name="Roberts A."/>
            <person name="Saif S."/>
            <person name="Shea T."/>
            <person name="Sisk P."/>
            <person name="Sykes S."/>
            <person name="Wortman J."/>
            <person name="Nusbaum C."/>
            <person name="Birren B."/>
        </authorList>
    </citation>
    <scope>NUCLEOTIDE SEQUENCE [LARGE SCALE GENOMIC DNA]</scope>
    <source>
        <strain evidence="3">FAR1</strain>
    </source>
</reference>
<feature type="region of interest" description="Disordered" evidence="1">
    <location>
        <begin position="288"/>
        <end position="317"/>
    </location>
</feature>
<evidence type="ECO:0000313" key="3">
    <source>
        <dbReference type="Proteomes" id="UP000075886"/>
    </source>
</evidence>
<dbReference type="EnsemblMetazoa" id="AFAF005544-RA">
    <property type="protein sequence ID" value="AFAF005544-PA"/>
    <property type="gene ID" value="AFAF005544"/>
</dbReference>
<evidence type="ECO:0000313" key="2">
    <source>
        <dbReference type="EnsemblMetazoa" id="AFAF005544-PA"/>
    </source>
</evidence>
<dbReference type="AlphaFoldDB" id="A0A182Q968"/>
<dbReference type="Proteomes" id="UP000075886">
    <property type="component" value="Unassembled WGS sequence"/>
</dbReference>
<keyword evidence="3" id="KW-1185">Reference proteome</keyword>
<name>A0A182Q968_9DIPT</name>